<dbReference type="PANTHER" id="PTHR11850">
    <property type="entry name" value="HOMEOBOX PROTEIN TRANSCRIPTION FACTORS"/>
    <property type="match status" value="1"/>
</dbReference>
<keyword evidence="6 8" id="KW-0539">Nucleus</keyword>
<feature type="domain" description="Homeobox" evidence="10">
    <location>
        <begin position="66"/>
        <end position="129"/>
    </location>
</feature>
<evidence type="ECO:0000259" key="10">
    <source>
        <dbReference type="PROSITE" id="PS50071"/>
    </source>
</evidence>
<sequence>MLLHNAQLWIEGSEEANDIKVSPSTSTNSNISSSSSSSGDSIATVDTYQRQSFASQGSSSVLKLEPSKKRRRGNLPKEVTEYLRKWLIQHKKHPYPAEKEKVELAQRTGLTVSQISNWFINARRRILQPMLESENLCAQMIVYPDYDPSQRPRHDFYSAAPSVKDHFIYNNNKDYSMSMR</sequence>
<evidence type="ECO:0000256" key="3">
    <source>
        <dbReference type="ARBA" id="ARBA00023125"/>
    </source>
</evidence>
<dbReference type="Proteomes" id="UP000253551">
    <property type="component" value="Unassembled WGS sequence"/>
</dbReference>
<evidence type="ECO:0000313" key="11">
    <source>
        <dbReference type="EMBL" id="RCH85909.1"/>
    </source>
</evidence>
<evidence type="ECO:0000256" key="8">
    <source>
        <dbReference type="PROSITE-ProRule" id="PRU00108"/>
    </source>
</evidence>
<evidence type="ECO:0000256" key="5">
    <source>
        <dbReference type="ARBA" id="ARBA00023163"/>
    </source>
</evidence>
<dbReference type="GO" id="GO:0005634">
    <property type="term" value="C:nucleus"/>
    <property type="evidence" value="ECO:0007669"/>
    <property type="project" value="UniProtKB-SubCell"/>
</dbReference>
<gene>
    <name evidence="11" type="primary">MEIS3</name>
    <name evidence="11" type="ORF">CU098_008164</name>
</gene>
<dbReference type="OrthoDB" id="10056939at2759"/>
<dbReference type="FunFam" id="1.10.10.60:FF:000059">
    <property type="entry name" value="TGFB-induced factor homeobox 1"/>
    <property type="match status" value="1"/>
</dbReference>
<evidence type="ECO:0000256" key="6">
    <source>
        <dbReference type="ARBA" id="ARBA00023242"/>
    </source>
</evidence>
<evidence type="ECO:0000256" key="1">
    <source>
        <dbReference type="ARBA" id="ARBA00004123"/>
    </source>
</evidence>
<keyword evidence="3 8" id="KW-0238">DNA-binding</keyword>
<keyword evidence="12" id="KW-1185">Reference proteome</keyword>
<name>A0A367J7V4_RHIST</name>
<feature type="compositionally biased region" description="Low complexity" evidence="9">
    <location>
        <begin position="22"/>
        <end position="42"/>
    </location>
</feature>
<evidence type="ECO:0000256" key="9">
    <source>
        <dbReference type="SAM" id="MobiDB-lite"/>
    </source>
</evidence>
<dbReference type="InterPro" id="IPR009057">
    <property type="entry name" value="Homeodomain-like_sf"/>
</dbReference>
<reference evidence="11 12" key="1">
    <citation type="journal article" date="2018" name="G3 (Bethesda)">
        <title>Phylogenetic and Phylogenomic Definition of Rhizopus Species.</title>
        <authorList>
            <person name="Gryganskyi A.P."/>
            <person name="Golan J."/>
            <person name="Dolatabadi S."/>
            <person name="Mondo S."/>
            <person name="Robb S."/>
            <person name="Idnurm A."/>
            <person name="Muszewska A."/>
            <person name="Steczkiewicz K."/>
            <person name="Masonjones S."/>
            <person name="Liao H.L."/>
            <person name="Gajdeczka M.T."/>
            <person name="Anike F."/>
            <person name="Vuek A."/>
            <person name="Anishchenko I.M."/>
            <person name="Voigt K."/>
            <person name="de Hoog G.S."/>
            <person name="Smith M.E."/>
            <person name="Heitman J."/>
            <person name="Vilgalys R."/>
            <person name="Stajich J.E."/>
        </authorList>
    </citation>
    <scope>NUCLEOTIDE SEQUENCE [LARGE SCALE GENOMIC DNA]</scope>
    <source>
        <strain evidence="11 12">LSU 92-RS-03</strain>
    </source>
</reference>
<dbReference type="InterPro" id="IPR008422">
    <property type="entry name" value="KN_HD"/>
</dbReference>
<dbReference type="PROSITE" id="PS50071">
    <property type="entry name" value="HOMEOBOX_2"/>
    <property type="match status" value="1"/>
</dbReference>
<dbReference type="CDD" id="cd00086">
    <property type="entry name" value="homeodomain"/>
    <property type="match status" value="1"/>
</dbReference>
<dbReference type="GO" id="GO:0003677">
    <property type="term" value="F:DNA binding"/>
    <property type="evidence" value="ECO:0007669"/>
    <property type="project" value="UniProtKB-UniRule"/>
</dbReference>
<evidence type="ECO:0000256" key="4">
    <source>
        <dbReference type="ARBA" id="ARBA00023155"/>
    </source>
</evidence>
<keyword evidence="5" id="KW-0804">Transcription</keyword>
<organism evidence="11 12">
    <name type="scientific">Rhizopus stolonifer</name>
    <name type="common">Rhizopus nigricans</name>
    <dbReference type="NCBI Taxonomy" id="4846"/>
    <lineage>
        <taxon>Eukaryota</taxon>
        <taxon>Fungi</taxon>
        <taxon>Fungi incertae sedis</taxon>
        <taxon>Mucoromycota</taxon>
        <taxon>Mucoromycotina</taxon>
        <taxon>Mucoromycetes</taxon>
        <taxon>Mucorales</taxon>
        <taxon>Mucorineae</taxon>
        <taxon>Rhizopodaceae</taxon>
        <taxon>Rhizopus</taxon>
    </lineage>
</organism>
<dbReference type="GO" id="GO:0006355">
    <property type="term" value="P:regulation of DNA-templated transcription"/>
    <property type="evidence" value="ECO:0007669"/>
    <property type="project" value="InterPro"/>
</dbReference>
<dbReference type="InterPro" id="IPR001356">
    <property type="entry name" value="HD"/>
</dbReference>
<dbReference type="Pfam" id="PF05920">
    <property type="entry name" value="Homeobox_KN"/>
    <property type="match status" value="1"/>
</dbReference>
<feature type="region of interest" description="Disordered" evidence="9">
    <location>
        <begin position="19"/>
        <end position="42"/>
    </location>
</feature>
<dbReference type="SUPFAM" id="SSF46689">
    <property type="entry name" value="Homeodomain-like"/>
    <property type="match status" value="1"/>
</dbReference>
<evidence type="ECO:0000256" key="7">
    <source>
        <dbReference type="ARBA" id="ARBA00038021"/>
    </source>
</evidence>
<dbReference type="STRING" id="4846.A0A367J7V4"/>
<keyword evidence="2" id="KW-0805">Transcription regulation</keyword>
<protein>
    <submittedName>
        <fullName evidence="11">Homeobox protein Meis3</fullName>
    </submittedName>
</protein>
<keyword evidence="4 8" id="KW-0371">Homeobox</keyword>
<feature type="DNA-binding region" description="Homeobox" evidence="8">
    <location>
        <begin position="68"/>
        <end position="130"/>
    </location>
</feature>
<comment type="similarity">
    <text evidence="7">Belongs to the TALE/TGIF homeobox family.</text>
</comment>
<dbReference type="InterPro" id="IPR050224">
    <property type="entry name" value="TALE_homeobox"/>
</dbReference>
<proteinExistence type="inferred from homology"/>
<dbReference type="SMART" id="SM00389">
    <property type="entry name" value="HOX"/>
    <property type="match status" value="1"/>
</dbReference>
<dbReference type="Gene3D" id="1.10.10.60">
    <property type="entry name" value="Homeodomain-like"/>
    <property type="match status" value="1"/>
</dbReference>
<evidence type="ECO:0000256" key="2">
    <source>
        <dbReference type="ARBA" id="ARBA00023015"/>
    </source>
</evidence>
<dbReference type="EMBL" id="PJQM01004056">
    <property type="protein sequence ID" value="RCH85909.1"/>
    <property type="molecule type" value="Genomic_DNA"/>
</dbReference>
<evidence type="ECO:0000313" key="12">
    <source>
        <dbReference type="Proteomes" id="UP000253551"/>
    </source>
</evidence>
<comment type="caution">
    <text evidence="11">The sequence shown here is derived from an EMBL/GenBank/DDBJ whole genome shotgun (WGS) entry which is preliminary data.</text>
</comment>
<comment type="subcellular location">
    <subcellularLocation>
        <location evidence="1 8">Nucleus</location>
    </subcellularLocation>
</comment>
<accession>A0A367J7V4</accession>
<dbReference type="AlphaFoldDB" id="A0A367J7V4"/>